<feature type="transmembrane region" description="Helical" evidence="11">
    <location>
        <begin position="283"/>
        <end position="303"/>
    </location>
</feature>
<dbReference type="FunFam" id="3.90.550.50:FF:000001">
    <property type="entry name" value="Hexosyltransferase"/>
    <property type="match status" value="1"/>
</dbReference>
<keyword evidence="7 11" id="KW-1133">Transmembrane helix</keyword>
<evidence type="ECO:0000256" key="1">
    <source>
        <dbReference type="ARBA" id="ARBA00004323"/>
    </source>
</evidence>
<evidence type="ECO:0000256" key="5">
    <source>
        <dbReference type="ARBA" id="ARBA00022692"/>
    </source>
</evidence>
<evidence type="ECO:0000256" key="7">
    <source>
        <dbReference type="ARBA" id="ARBA00022989"/>
    </source>
</evidence>
<comment type="subcellular location">
    <subcellularLocation>
        <location evidence="1 11">Golgi apparatus membrane</location>
        <topology evidence="1 11">Single-pass type II membrane protein</topology>
    </subcellularLocation>
</comment>
<dbReference type="GO" id="GO:0006493">
    <property type="term" value="P:protein O-linked glycosylation"/>
    <property type="evidence" value="ECO:0007669"/>
    <property type="project" value="TreeGrafter"/>
</dbReference>
<comment type="caution">
    <text evidence="12">The sequence shown here is derived from an EMBL/GenBank/DDBJ whole genome shotgun (WGS) entry which is preliminary data.</text>
</comment>
<sequence length="314" mass="36627">MSPITEPRGYLEKQPLFLLVIVSSSPKKQDNADKRSMLRQTWGNIKNTHIQQQWKVVFMMGKASTSEMNEAIMKEQEEYGDLLIGDYRDAYRNITTKLLMAFQWASRLKCNYVLKTDDDVYIDIPKFIKWLIAREDKLTNSNYFYGGVLYSGAVVRNTAHRHYVSRTELPWDYYPKFCKGSMFVVSWNLIQKMVDLSRQVIRIPPDDAYIGILANLLGVDPVRIDGFLQASYLHWFVSFISLCQLRDLMGIGDSLTPDQMNYVHQVKTSASNSKGFNIVCISLHMKFFLFLLFCCTGLLFLCYRRCGRFQWWPK</sequence>
<dbReference type="GO" id="GO:0000139">
    <property type="term" value="C:Golgi membrane"/>
    <property type="evidence" value="ECO:0007669"/>
    <property type="project" value="UniProtKB-SubCell"/>
</dbReference>
<organism evidence="12 13">
    <name type="scientific">Desmophyllum pertusum</name>
    <dbReference type="NCBI Taxonomy" id="174260"/>
    <lineage>
        <taxon>Eukaryota</taxon>
        <taxon>Metazoa</taxon>
        <taxon>Cnidaria</taxon>
        <taxon>Anthozoa</taxon>
        <taxon>Hexacorallia</taxon>
        <taxon>Scleractinia</taxon>
        <taxon>Caryophylliina</taxon>
        <taxon>Caryophylliidae</taxon>
        <taxon>Desmophyllum</taxon>
    </lineage>
</organism>
<accession>A0A9X0A8I3</accession>
<keyword evidence="8 11" id="KW-0333">Golgi apparatus</keyword>
<keyword evidence="5 11" id="KW-0812">Transmembrane</keyword>
<evidence type="ECO:0000256" key="4">
    <source>
        <dbReference type="ARBA" id="ARBA00022679"/>
    </source>
</evidence>
<dbReference type="InterPro" id="IPR002659">
    <property type="entry name" value="Glyco_trans_31"/>
</dbReference>
<protein>
    <recommendedName>
        <fullName evidence="11">Hexosyltransferase</fullName>
        <ecNumber evidence="11">2.4.1.-</ecNumber>
    </recommendedName>
</protein>
<dbReference type="Pfam" id="PF01762">
    <property type="entry name" value="Galactosyl_T"/>
    <property type="match status" value="1"/>
</dbReference>
<dbReference type="EC" id="2.4.1.-" evidence="11"/>
<evidence type="ECO:0000256" key="2">
    <source>
        <dbReference type="ARBA" id="ARBA00008661"/>
    </source>
</evidence>
<keyword evidence="9 11" id="KW-0472">Membrane</keyword>
<reference evidence="12" key="1">
    <citation type="submission" date="2023-01" db="EMBL/GenBank/DDBJ databases">
        <title>Genome assembly of the deep-sea coral Lophelia pertusa.</title>
        <authorList>
            <person name="Herrera S."/>
            <person name="Cordes E."/>
        </authorList>
    </citation>
    <scope>NUCLEOTIDE SEQUENCE</scope>
    <source>
        <strain evidence="12">USNM1676648</strain>
        <tissue evidence="12">Polyp</tissue>
    </source>
</reference>
<evidence type="ECO:0000256" key="8">
    <source>
        <dbReference type="ARBA" id="ARBA00023034"/>
    </source>
</evidence>
<dbReference type="Gene3D" id="3.90.550.50">
    <property type="match status" value="1"/>
</dbReference>
<name>A0A9X0A8I3_9CNID</name>
<comment type="similarity">
    <text evidence="2 11">Belongs to the glycosyltransferase 31 family.</text>
</comment>
<evidence type="ECO:0000256" key="6">
    <source>
        <dbReference type="ARBA" id="ARBA00022968"/>
    </source>
</evidence>
<keyword evidence="4" id="KW-0808">Transferase</keyword>
<dbReference type="PANTHER" id="PTHR11214:SF378">
    <property type="entry name" value="BETA-1,3-GALACTOSYLTRANSFERASE 4"/>
    <property type="match status" value="1"/>
</dbReference>
<dbReference type="AlphaFoldDB" id="A0A9X0A8I3"/>
<keyword evidence="3 11" id="KW-0328">Glycosyltransferase</keyword>
<evidence type="ECO:0000256" key="9">
    <source>
        <dbReference type="ARBA" id="ARBA00023136"/>
    </source>
</evidence>
<evidence type="ECO:0000256" key="11">
    <source>
        <dbReference type="RuleBase" id="RU363063"/>
    </source>
</evidence>
<dbReference type="PANTHER" id="PTHR11214">
    <property type="entry name" value="BETA-1,3-N-ACETYLGLUCOSAMINYLTRANSFERASE"/>
    <property type="match status" value="1"/>
</dbReference>
<gene>
    <name evidence="12" type="ORF">OS493_006518</name>
</gene>
<evidence type="ECO:0000313" key="13">
    <source>
        <dbReference type="Proteomes" id="UP001163046"/>
    </source>
</evidence>
<dbReference type="OrthoDB" id="6022067at2759"/>
<dbReference type="Proteomes" id="UP001163046">
    <property type="component" value="Unassembled WGS sequence"/>
</dbReference>
<evidence type="ECO:0000256" key="3">
    <source>
        <dbReference type="ARBA" id="ARBA00022676"/>
    </source>
</evidence>
<keyword evidence="10" id="KW-0325">Glycoprotein</keyword>
<keyword evidence="13" id="KW-1185">Reference proteome</keyword>
<evidence type="ECO:0000256" key="10">
    <source>
        <dbReference type="ARBA" id="ARBA00023180"/>
    </source>
</evidence>
<dbReference type="EMBL" id="MU825398">
    <property type="protein sequence ID" value="KAJ7393534.1"/>
    <property type="molecule type" value="Genomic_DNA"/>
</dbReference>
<dbReference type="GO" id="GO:0016758">
    <property type="term" value="F:hexosyltransferase activity"/>
    <property type="evidence" value="ECO:0007669"/>
    <property type="project" value="InterPro"/>
</dbReference>
<proteinExistence type="inferred from homology"/>
<evidence type="ECO:0000313" key="12">
    <source>
        <dbReference type="EMBL" id="KAJ7393534.1"/>
    </source>
</evidence>
<keyword evidence="6 11" id="KW-0735">Signal-anchor</keyword>